<gene>
    <name evidence="1" type="ORF">TEA_014525</name>
</gene>
<reference evidence="1 2" key="1">
    <citation type="journal article" date="2018" name="Proc. Natl. Acad. Sci. U.S.A.">
        <title>Draft genome sequence of Camellia sinensis var. sinensis provides insights into the evolution of the tea genome and tea quality.</title>
        <authorList>
            <person name="Wei C."/>
            <person name="Yang H."/>
            <person name="Wang S."/>
            <person name="Zhao J."/>
            <person name="Liu C."/>
            <person name="Gao L."/>
            <person name="Xia E."/>
            <person name="Lu Y."/>
            <person name="Tai Y."/>
            <person name="She G."/>
            <person name="Sun J."/>
            <person name="Cao H."/>
            <person name="Tong W."/>
            <person name="Gao Q."/>
            <person name="Li Y."/>
            <person name="Deng W."/>
            <person name="Jiang X."/>
            <person name="Wang W."/>
            <person name="Chen Q."/>
            <person name="Zhang S."/>
            <person name="Li H."/>
            <person name="Wu J."/>
            <person name="Wang P."/>
            <person name="Li P."/>
            <person name="Shi C."/>
            <person name="Zheng F."/>
            <person name="Jian J."/>
            <person name="Huang B."/>
            <person name="Shan D."/>
            <person name="Shi M."/>
            <person name="Fang C."/>
            <person name="Yue Y."/>
            <person name="Li F."/>
            <person name="Li D."/>
            <person name="Wei S."/>
            <person name="Han B."/>
            <person name="Jiang C."/>
            <person name="Yin Y."/>
            <person name="Xia T."/>
            <person name="Zhang Z."/>
            <person name="Bennetzen J.L."/>
            <person name="Zhao S."/>
            <person name="Wan X."/>
        </authorList>
    </citation>
    <scope>NUCLEOTIDE SEQUENCE [LARGE SCALE GENOMIC DNA]</scope>
    <source>
        <strain evidence="2">cv. Shuchazao</strain>
        <tissue evidence="1">Leaf</tissue>
    </source>
</reference>
<dbReference type="Proteomes" id="UP000306102">
    <property type="component" value="Unassembled WGS sequence"/>
</dbReference>
<keyword evidence="2" id="KW-1185">Reference proteome</keyword>
<dbReference type="AlphaFoldDB" id="A0A4S4DZP4"/>
<accession>A0A4S4DZP4</accession>
<name>A0A4S4DZP4_CAMSN</name>
<organism evidence="1 2">
    <name type="scientific">Camellia sinensis var. sinensis</name>
    <name type="common">China tea</name>
    <dbReference type="NCBI Taxonomy" id="542762"/>
    <lineage>
        <taxon>Eukaryota</taxon>
        <taxon>Viridiplantae</taxon>
        <taxon>Streptophyta</taxon>
        <taxon>Embryophyta</taxon>
        <taxon>Tracheophyta</taxon>
        <taxon>Spermatophyta</taxon>
        <taxon>Magnoliopsida</taxon>
        <taxon>eudicotyledons</taxon>
        <taxon>Gunneridae</taxon>
        <taxon>Pentapetalae</taxon>
        <taxon>asterids</taxon>
        <taxon>Ericales</taxon>
        <taxon>Theaceae</taxon>
        <taxon>Camellia</taxon>
    </lineage>
</organism>
<protein>
    <submittedName>
        <fullName evidence="1">Uncharacterized protein</fullName>
    </submittedName>
</protein>
<sequence>MLDATVMVSVKISVPNLRDGFRHFAPTECWIAFVGRDLSSFLCQPNWDKIVLTMMIFALQFFLVDISENKFPSLPLPDKSITKNWPIEAWGQQDYHCDNKKLKYYWRSIDALFGRKHGCRSRSRSVWFSFERSSSCDSLRGERRRTGEGRRTAGRSVFGSAVGGVPAVGRVSIGVGSGVAAAVAWCVGDDLQWVSSADNVGAAMSRSNIGVGVFRCWLWSLLGRTSSIGVGIGSCSSIGVDSSSGVVGVGIGSWELQQLRGGVGIGS</sequence>
<proteinExistence type="predicted"/>
<evidence type="ECO:0000313" key="1">
    <source>
        <dbReference type="EMBL" id="THG08950.1"/>
    </source>
</evidence>
<comment type="caution">
    <text evidence="1">The sequence shown here is derived from an EMBL/GenBank/DDBJ whole genome shotgun (WGS) entry which is preliminary data.</text>
</comment>
<evidence type="ECO:0000313" key="2">
    <source>
        <dbReference type="Proteomes" id="UP000306102"/>
    </source>
</evidence>
<dbReference type="EMBL" id="SDRB02008938">
    <property type="protein sequence ID" value="THG08950.1"/>
    <property type="molecule type" value="Genomic_DNA"/>
</dbReference>